<feature type="transmembrane region" description="Helical" evidence="1">
    <location>
        <begin position="85"/>
        <end position="107"/>
    </location>
</feature>
<sequence length="717" mass="81963">MGLRAVRHVSQQLWEQLPLGTELRWAFVTHRLNRNRNAILNSTKLFGSAFLHLLNVWTVIAIPRATHLYQENRFPPAPPQLVAKAAYYFIIFPLAYLSVAVSILILATVSVAAVLLLVAVIVAVVGSWAVAVLLLFILWLGLYRLPIYEIIYPRLRNWISSHNSAVYSPLTRETPTIRVVQLRPGGTYDRIECDLVSEPLAEASFEALSYVWGTVLLPCKIYVNDRPFYITQNLRSALQELRHERACRMLWIDAICINQSDNYEKSAQVRMMRDIYASAVKVVVWLGKGEKFTGSALELVRQFDTVSHDAESNWWKDLVASSRWRKLRGAFRSMMGSEWWTRTWIIQEVVLGKDIVVHLGPHQISWDLISRFISCRPFMNQFESFETPRFAKDVQELRLGMRGDEAISNTLLGLTYRFRWQAASFGSDKIYALLGLLKPDNPTLLVPEYDKSPVDVFLEFTLSCIKYNGNLTAIALAAGTDVQDISWCRDWRLRHDGHFSVAHFCTYPPPDGPDYSAAGTHAPVFQVSMNRLVLSLRGYEVDVVARTGEFYQDIINLRPDWLSALLSWEHIAGGPWKGENEFERSFNRTITGDGWSIEPLNWKSRIRHRGKPSRNQEDQSYLNLIDQVCQNRRFFLTKSGRFGLGPWNTKKSDTICVLLGGKTPFVLRPCAQPDGSITAENHKVLGEAFVDGLMYYKGSVEDDIREGKVAPRWYHLR</sequence>
<evidence type="ECO:0000313" key="4">
    <source>
        <dbReference type="Proteomes" id="UP000651452"/>
    </source>
</evidence>
<keyword evidence="1" id="KW-0472">Membrane</keyword>
<dbReference type="Pfam" id="PF06985">
    <property type="entry name" value="HET"/>
    <property type="match status" value="1"/>
</dbReference>
<name>A0A8H7J9Z5_9PLEO</name>
<keyword evidence="1" id="KW-0812">Transmembrane</keyword>
<dbReference type="Pfam" id="PF26639">
    <property type="entry name" value="Het-6_barrel"/>
    <property type="match status" value="1"/>
</dbReference>
<evidence type="ECO:0000313" key="3">
    <source>
        <dbReference type="EMBL" id="KAF9698283.1"/>
    </source>
</evidence>
<keyword evidence="1" id="KW-1133">Transmembrane helix</keyword>
<feature type="transmembrane region" description="Helical" evidence="1">
    <location>
        <begin position="45"/>
        <end position="65"/>
    </location>
</feature>
<organism evidence="3 4">
    <name type="scientific">Ascochyta lentis</name>
    <dbReference type="NCBI Taxonomy" id="205686"/>
    <lineage>
        <taxon>Eukaryota</taxon>
        <taxon>Fungi</taxon>
        <taxon>Dikarya</taxon>
        <taxon>Ascomycota</taxon>
        <taxon>Pezizomycotina</taxon>
        <taxon>Dothideomycetes</taxon>
        <taxon>Pleosporomycetidae</taxon>
        <taxon>Pleosporales</taxon>
        <taxon>Pleosporineae</taxon>
        <taxon>Didymellaceae</taxon>
        <taxon>Ascochyta</taxon>
    </lineage>
</organism>
<comment type="caution">
    <text evidence="3">The sequence shown here is derived from an EMBL/GenBank/DDBJ whole genome shotgun (WGS) entry which is preliminary data.</text>
</comment>
<proteinExistence type="predicted"/>
<dbReference type="OrthoDB" id="2157530at2759"/>
<dbReference type="Proteomes" id="UP000651452">
    <property type="component" value="Unassembled WGS sequence"/>
</dbReference>
<evidence type="ECO:0000256" key="1">
    <source>
        <dbReference type="SAM" id="Phobius"/>
    </source>
</evidence>
<accession>A0A8H7J9Z5</accession>
<protein>
    <recommendedName>
        <fullName evidence="2">Heterokaryon incompatibility domain-containing protein</fullName>
    </recommendedName>
</protein>
<dbReference type="AlphaFoldDB" id="A0A8H7J9Z5"/>
<keyword evidence="4" id="KW-1185">Reference proteome</keyword>
<dbReference type="PANTHER" id="PTHR24148:SF64">
    <property type="entry name" value="HETEROKARYON INCOMPATIBILITY DOMAIN-CONTAINING PROTEIN"/>
    <property type="match status" value="1"/>
</dbReference>
<dbReference type="EMBL" id="RZGK01000006">
    <property type="protein sequence ID" value="KAF9698283.1"/>
    <property type="molecule type" value="Genomic_DNA"/>
</dbReference>
<evidence type="ECO:0000259" key="2">
    <source>
        <dbReference type="Pfam" id="PF06985"/>
    </source>
</evidence>
<gene>
    <name evidence="3" type="ORF">EKO04_003824</name>
</gene>
<reference evidence="3" key="1">
    <citation type="submission" date="2018-12" db="EMBL/GenBank/DDBJ databases">
        <authorList>
            <person name="Syme R.A."/>
            <person name="Farfan-Caceres L."/>
            <person name="Lichtenzveig J."/>
        </authorList>
    </citation>
    <scope>NUCLEOTIDE SEQUENCE</scope>
    <source>
        <strain evidence="3">Al4</strain>
    </source>
</reference>
<feature type="transmembrane region" description="Helical" evidence="1">
    <location>
        <begin position="114"/>
        <end position="142"/>
    </location>
</feature>
<dbReference type="PANTHER" id="PTHR24148">
    <property type="entry name" value="ANKYRIN REPEAT DOMAIN-CONTAINING PROTEIN 39 HOMOLOG-RELATED"/>
    <property type="match status" value="1"/>
</dbReference>
<reference evidence="3" key="2">
    <citation type="submission" date="2020-09" db="EMBL/GenBank/DDBJ databases">
        <title>Reference genome assembly for Australian Ascochyta lentis isolate Al4.</title>
        <authorList>
            <person name="Lee R.C."/>
            <person name="Farfan-Caceres L.M."/>
            <person name="Debler J.W."/>
            <person name="Williams A.H."/>
            <person name="Henares B.M."/>
        </authorList>
    </citation>
    <scope>NUCLEOTIDE SEQUENCE</scope>
    <source>
        <strain evidence="3">Al4</strain>
    </source>
</reference>
<dbReference type="InterPro" id="IPR010730">
    <property type="entry name" value="HET"/>
</dbReference>
<feature type="domain" description="Heterokaryon incompatibility" evidence="2">
    <location>
        <begin position="205"/>
        <end position="348"/>
    </location>
</feature>
<dbReference type="InterPro" id="IPR052895">
    <property type="entry name" value="HetReg/Transcr_Mod"/>
</dbReference>